<accession>A0A1E5CE74</accession>
<evidence type="ECO:0008006" key="3">
    <source>
        <dbReference type="Google" id="ProtNLM"/>
    </source>
</evidence>
<comment type="caution">
    <text evidence="1">The sequence shown here is derived from an EMBL/GenBank/DDBJ whole genome shotgun (WGS) entry which is preliminary data.</text>
</comment>
<dbReference type="AlphaFoldDB" id="A0A1E5CE74"/>
<dbReference type="RefSeq" id="WP_016958079.1">
    <property type="nucleotide sequence ID" value="NZ_AJWN02000014.1"/>
</dbReference>
<reference evidence="1 2" key="1">
    <citation type="journal article" date="2012" name="Science">
        <title>Ecological populations of bacteria act as socially cohesive units of antibiotic production and resistance.</title>
        <authorList>
            <person name="Cordero O.X."/>
            <person name="Wildschutte H."/>
            <person name="Kirkup B."/>
            <person name="Proehl S."/>
            <person name="Ngo L."/>
            <person name="Hussain F."/>
            <person name="Le Roux F."/>
            <person name="Mincer T."/>
            <person name="Polz M.F."/>
        </authorList>
    </citation>
    <scope>NUCLEOTIDE SEQUENCE [LARGE SCALE GENOMIC DNA]</scope>
    <source>
        <strain evidence="1 2">FF-454</strain>
    </source>
</reference>
<gene>
    <name evidence="1" type="ORF">A1OK_18505</name>
</gene>
<evidence type="ECO:0000313" key="1">
    <source>
        <dbReference type="EMBL" id="OEE63801.1"/>
    </source>
</evidence>
<dbReference type="EMBL" id="AJWN02000014">
    <property type="protein sequence ID" value="OEE63801.1"/>
    <property type="molecule type" value="Genomic_DNA"/>
</dbReference>
<dbReference type="Proteomes" id="UP000095039">
    <property type="component" value="Unassembled WGS sequence"/>
</dbReference>
<evidence type="ECO:0000313" key="2">
    <source>
        <dbReference type="Proteomes" id="UP000095039"/>
    </source>
</evidence>
<organism evidence="1 2">
    <name type="scientific">Enterovibrio norvegicus FF-454</name>
    <dbReference type="NCBI Taxonomy" id="1185651"/>
    <lineage>
        <taxon>Bacteria</taxon>
        <taxon>Pseudomonadati</taxon>
        <taxon>Pseudomonadota</taxon>
        <taxon>Gammaproteobacteria</taxon>
        <taxon>Vibrionales</taxon>
        <taxon>Vibrionaceae</taxon>
        <taxon>Enterovibrio</taxon>
    </lineage>
</organism>
<proteinExistence type="predicted"/>
<protein>
    <recommendedName>
        <fullName evidence="3">DUF2867 domain-containing protein</fullName>
    </recommendedName>
</protein>
<name>A0A1E5CE74_9GAMM</name>
<dbReference type="Pfam" id="PF11066">
    <property type="entry name" value="DUF2867"/>
    <property type="match status" value="1"/>
</dbReference>
<sequence length="165" mass="18649">MDGIPNHVMLKQYSDQASFSDNHVREIPYQGETAMDIYLQVMNNTPKWVGALMRLRNRITSAIGLKHLGNFDDFAPVKTDYKVGDRVGIFTMIYHSPVEVIMEDQDKHLDVKVSFHITPNGNRATVTASTVVHVKNRLGNVYMFFVGPIHKLIVPATLKKLPSPE</sequence>
<keyword evidence="2" id="KW-1185">Reference proteome</keyword>
<dbReference type="InterPro" id="IPR021295">
    <property type="entry name" value="DUF2867"/>
</dbReference>